<accession>A0ABP4XAW5</accession>
<dbReference type="EMBL" id="BAAALS010000032">
    <property type="protein sequence ID" value="GAA1772539.1"/>
    <property type="molecule type" value="Genomic_DNA"/>
</dbReference>
<dbReference type="RefSeq" id="WP_344086945.1">
    <property type="nucleotide sequence ID" value="NZ_BAAALS010000032.1"/>
</dbReference>
<proteinExistence type="predicted"/>
<gene>
    <name evidence="1" type="ORF">GCM10009681_50040</name>
</gene>
<reference evidence="2" key="1">
    <citation type="journal article" date="2019" name="Int. J. Syst. Evol. Microbiol.">
        <title>The Global Catalogue of Microorganisms (GCM) 10K type strain sequencing project: providing services to taxonomists for standard genome sequencing and annotation.</title>
        <authorList>
            <consortium name="The Broad Institute Genomics Platform"/>
            <consortium name="The Broad Institute Genome Sequencing Center for Infectious Disease"/>
            <person name="Wu L."/>
            <person name="Ma J."/>
        </authorList>
    </citation>
    <scope>NUCLEOTIDE SEQUENCE [LARGE SCALE GENOMIC DNA]</scope>
    <source>
        <strain evidence="2">JCM 13249</strain>
    </source>
</reference>
<comment type="caution">
    <text evidence="1">The sequence shown here is derived from an EMBL/GenBank/DDBJ whole genome shotgun (WGS) entry which is preliminary data.</text>
</comment>
<organism evidence="1 2">
    <name type="scientific">Luedemannella helvata</name>
    <dbReference type="NCBI Taxonomy" id="349315"/>
    <lineage>
        <taxon>Bacteria</taxon>
        <taxon>Bacillati</taxon>
        <taxon>Actinomycetota</taxon>
        <taxon>Actinomycetes</taxon>
        <taxon>Micromonosporales</taxon>
        <taxon>Micromonosporaceae</taxon>
        <taxon>Luedemannella</taxon>
    </lineage>
</organism>
<protein>
    <recommendedName>
        <fullName evidence="3">TetR family transcriptional regulator</fullName>
    </recommendedName>
</protein>
<evidence type="ECO:0000313" key="1">
    <source>
        <dbReference type="EMBL" id="GAA1772539.1"/>
    </source>
</evidence>
<sequence>MAPREEFLATVLPPALELATAYAASEGDPALFVTTMRRVVDESMQATDPSTATAQLLFGMSALCGILLDDLADHEGTDRAAVLAQVHRLYLAS</sequence>
<keyword evidence="2" id="KW-1185">Reference proteome</keyword>
<evidence type="ECO:0008006" key="3">
    <source>
        <dbReference type="Google" id="ProtNLM"/>
    </source>
</evidence>
<dbReference type="Proteomes" id="UP001500655">
    <property type="component" value="Unassembled WGS sequence"/>
</dbReference>
<evidence type="ECO:0000313" key="2">
    <source>
        <dbReference type="Proteomes" id="UP001500655"/>
    </source>
</evidence>
<name>A0ABP4XAW5_9ACTN</name>